<sequence length="694" mass="77429">MSKISAQSESSIESYRIVNTLFTVFIRDIADKKQQWFRCRHFGENLIIAMILAKTIFVITIFVVIFSISNADFLYNVSKVNGLGRTLDGVGGLSGGGCVTRLLQDYGIRSYSEIMDYLFLPGFGASLHILKVEIGGDVQSTDGTEPSHMHTADDENYERGYEWMTMVEAKRRNPNIILYALSWGFPSWVGEGTKSPWTNSTVRYTMNWLLGAKKYYSLDIDYIGIWNERNWDKGYTLTLKAAIAAAGLKTKIVGHDSWWDFCKTLARDPEWSAAVDVIGAHYVGSSIPQECAALNKIQWSSEDMSLGYDTGSLCWARSLNQNYVRANLTATIAWDLLNSFYDGLPWSGVGILRANEPWSGHYQIGRLLWVTAHWGQFTKVGWSFLRHGSGVGLLDNGGSYVSLTDPNGQQLTMIIETMDRDSSQCAHSSTVYYTTTNQTATFQLDNSFSHITQLYVFFTDLNILDVNQAFTYKGIITLNDGKFTLQLPVGVLYTISTINGTKGTYEAPPSQPFPLPYADDFDKYRISSEAAYFSDQTGSWEIVDTATVRGKVMRQMVPETTINWCDEAQYPYSIIGNFTWKQPLNVTVDVMIEKSGTAFVALGVSQGGCGTGSRGIVFSVNTTNKGSWQITETGTWYTLTLVVLQDHSIGYINGNAVGRCELSASSYSGWAAIGSSYDYVQFDNFRLQSPNYIL</sequence>
<evidence type="ECO:0000256" key="2">
    <source>
        <dbReference type="ARBA" id="ARBA00012657"/>
    </source>
</evidence>
<dbReference type="PRINTS" id="PR00850">
    <property type="entry name" value="GLHYDRLASE59"/>
</dbReference>
<dbReference type="Gene3D" id="2.60.120.560">
    <property type="entry name" value="Exo-inulinase, domain 1"/>
    <property type="match status" value="1"/>
</dbReference>
<dbReference type="Gene3D" id="3.20.20.80">
    <property type="entry name" value="Glycosidases"/>
    <property type="match status" value="1"/>
</dbReference>
<feature type="active site" description="Nucleophile" evidence="12">
    <location>
        <position position="302"/>
    </location>
</feature>
<keyword evidence="5" id="KW-0746">Sphingolipid metabolism</keyword>
<evidence type="ECO:0000256" key="5">
    <source>
        <dbReference type="ARBA" id="ARBA00022919"/>
    </source>
</evidence>
<dbReference type="GO" id="GO:0006683">
    <property type="term" value="P:galactosylceramide catabolic process"/>
    <property type="evidence" value="ECO:0007669"/>
    <property type="project" value="InterPro"/>
</dbReference>
<dbReference type="InterPro" id="IPR049162">
    <property type="entry name" value="GH59_C"/>
</dbReference>
<keyword evidence="9" id="KW-0325">Glycoprotein</keyword>
<evidence type="ECO:0000256" key="1">
    <source>
        <dbReference type="ARBA" id="ARBA00005637"/>
    </source>
</evidence>
<dbReference type="GO" id="GO:0005764">
    <property type="term" value="C:lysosome"/>
    <property type="evidence" value="ECO:0007669"/>
    <property type="project" value="TreeGrafter"/>
</dbReference>
<evidence type="ECO:0000256" key="10">
    <source>
        <dbReference type="ARBA" id="ARBA00023295"/>
    </source>
</evidence>
<gene>
    <name evidence="17" type="ORF">EDS130_LOCUS27939</name>
</gene>
<feature type="active site" description="Proton donor/acceptor" evidence="12">
    <location>
        <position position="228"/>
    </location>
</feature>
<dbReference type="InterPro" id="IPR001286">
    <property type="entry name" value="Glyco_hydro_59"/>
</dbReference>
<evidence type="ECO:0000256" key="6">
    <source>
        <dbReference type="ARBA" id="ARBA00022963"/>
    </source>
</evidence>
<evidence type="ECO:0000259" key="15">
    <source>
        <dbReference type="Pfam" id="PF17387"/>
    </source>
</evidence>
<keyword evidence="3" id="KW-0732">Signal</keyword>
<feature type="domain" description="Glycosyl hydrolase family 59 C-terminal lectin" evidence="16">
    <location>
        <begin position="535"/>
        <end position="688"/>
    </location>
</feature>
<evidence type="ECO:0000256" key="7">
    <source>
        <dbReference type="ARBA" id="ARBA00023098"/>
    </source>
</evidence>
<evidence type="ECO:0000313" key="18">
    <source>
        <dbReference type="Proteomes" id="UP000663852"/>
    </source>
</evidence>
<protein>
    <recommendedName>
        <fullName evidence="2">galactosylceramidase</fullName>
        <ecNumber evidence="2">3.2.1.46</ecNumber>
    </recommendedName>
    <alternativeName>
        <fullName evidence="11">Galactosylceramidase</fullName>
    </alternativeName>
</protein>
<keyword evidence="13" id="KW-1133">Transmembrane helix</keyword>
<evidence type="ECO:0000256" key="3">
    <source>
        <dbReference type="ARBA" id="ARBA00022729"/>
    </source>
</evidence>
<feature type="domain" description="Glycosyl hydrolase family 59 catalytic" evidence="14">
    <location>
        <begin position="87"/>
        <end position="376"/>
    </location>
</feature>
<keyword evidence="7" id="KW-0443">Lipid metabolism</keyword>
<dbReference type="GO" id="GO:0004336">
    <property type="term" value="F:galactosylceramidase activity"/>
    <property type="evidence" value="ECO:0007669"/>
    <property type="project" value="UniProtKB-EC"/>
</dbReference>
<comment type="caution">
    <text evidence="17">The sequence shown here is derived from an EMBL/GenBank/DDBJ whole genome shotgun (WGS) entry which is preliminary data.</text>
</comment>
<evidence type="ECO:0000256" key="11">
    <source>
        <dbReference type="ARBA" id="ARBA00033098"/>
    </source>
</evidence>
<evidence type="ECO:0000256" key="12">
    <source>
        <dbReference type="PIRSR" id="PIRSR601286-50"/>
    </source>
</evidence>
<dbReference type="Pfam" id="PF17387">
    <property type="entry name" value="Glyco_hydro_59M"/>
    <property type="match status" value="1"/>
</dbReference>
<dbReference type="PANTHER" id="PTHR15172:SF1">
    <property type="entry name" value="GALACTOCEREBROSIDASE"/>
    <property type="match status" value="1"/>
</dbReference>
<feature type="domain" description="Glycosyl hydrolase family 59 central" evidence="15">
    <location>
        <begin position="389"/>
        <end position="500"/>
    </location>
</feature>
<keyword evidence="8" id="KW-1015">Disulfide bond</keyword>
<feature type="transmembrane region" description="Helical" evidence="13">
    <location>
        <begin position="46"/>
        <end position="68"/>
    </location>
</feature>
<dbReference type="Pfam" id="PF02057">
    <property type="entry name" value="Glyco_hydro_59"/>
    <property type="match status" value="1"/>
</dbReference>
<reference evidence="17" key="1">
    <citation type="submission" date="2021-02" db="EMBL/GenBank/DDBJ databases">
        <authorList>
            <person name="Nowell W R."/>
        </authorList>
    </citation>
    <scope>NUCLEOTIDE SEQUENCE</scope>
</reference>
<dbReference type="Proteomes" id="UP000663852">
    <property type="component" value="Unassembled WGS sequence"/>
</dbReference>
<dbReference type="InterPro" id="IPR035394">
    <property type="entry name" value="Glyco_hydro_59_dom"/>
</dbReference>
<dbReference type="InterPro" id="IPR013785">
    <property type="entry name" value="Aldolase_TIM"/>
</dbReference>
<evidence type="ECO:0000256" key="8">
    <source>
        <dbReference type="ARBA" id="ARBA00023157"/>
    </source>
</evidence>
<dbReference type="InterPro" id="IPR049161">
    <property type="entry name" value="GH59_cat"/>
</dbReference>
<name>A0A814ZV29_ADIRI</name>
<keyword evidence="13" id="KW-0472">Membrane</keyword>
<dbReference type="OrthoDB" id="440760at2759"/>
<evidence type="ECO:0000259" key="14">
    <source>
        <dbReference type="Pfam" id="PF02057"/>
    </source>
</evidence>
<dbReference type="InterPro" id="IPR017853">
    <property type="entry name" value="GH"/>
</dbReference>
<dbReference type="Pfam" id="PF21708">
    <property type="entry name" value="Glyco_hydro_59_C"/>
    <property type="match status" value="1"/>
</dbReference>
<keyword evidence="13" id="KW-0812">Transmembrane</keyword>
<evidence type="ECO:0000256" key="4">
    <source>
        <dbReference type="ARBA" id="ARBA00022801"/>
    </source>
</evidence>
<keyword evidence="10" id="KW-0326">Glycosidase</keyword>
<keyword evidence="4" id="KW-0378">Hydrolase</keyword>
<dbReference type="PANTHER" id="PTHR15172">
    <property type="entry name" value="GALACTOCEREBROSIDASE"/>
    <property type="match status" value="1"/>
</dbReference>
<evidence type="ECO:0000313" key="17">
    <source>
        <dbReference type="EMBL" id="CAF1250383.1"/>
    </source>
</evidence>
<dbReference type="AlphaFoldDB" id="A0A814ZV29"/>
<keyword evidence="6" id="KW-0442">Lipid degradation</keyword>
<proteinExistence type="inferred from homology"/>
<evidence type="ECO:0000256" key="13">
    <source>
        <dbReference type="SAM" id="Phobius"/>
    </source>
</evidence>
<dbReference type="SUPFAM" id="SSF51445">
    <property type="entry name" value="(Trans)glycosidases"/>
    <property type="match status" value="1"/>
</dbReference>
<dbReference type="EC" id="3.2.1.46" evidence="2"/>
<comment type="similarity">
    <text evidence="1">Belongs to the glycosyl hydrolase 59 family.</text>
</comment>
<dbReference type="Gene3D" id="3.20.20.70">
    <property type="entry name" value="Aldolase class I"/>
    <property type="match status" value="1"/>
</dbReference>
<evidence type="ECO:0000259" key="16">
    <source>
        <dbReference type="Pfam" id="PF21708"/>
    </source>
</evidence>
<organism evidence="17 18">
    <name type="scientific">Adineta ricciae</name>
    <name type="common">Rotifer</name>
    <dbReference type="NCBI Taxonomy" id="249248"/>
    <lineage>
        <taxon>Eukaryota</taxon>
        <taxon>Metazoa</taxon>
        <taxon>Spiralia</taxon>
        <taxon>Gnathifera</taxon>
        <taxon>Rotifera</taxon>
        <taxon>Eurotatoria</taxon>
        <taxon>Bdelloidea</taxon>
        <taxon>Adinetida</taxon>
        <taxon>Adinetidae</taxon>
        <taxon>Adineta</taxon>
    </lineage>
</organism>
<evidence type="ECO:0000256" key="9">
    <source>
        <dbReference type="ARBA" id="ARBA00023180"/>
    </source>
</evidence>
<dbReference type="EMBL" id="CAJNOJ010000179">
    <property type="protein sequence ID" value="CAF1250383.1"/>
    <property type="molecule type" value="Genomic_DNA"/>
</dbReference>
<dbReference type="GO" id="GO:0016020">
    <property type="term" value="C:membrane"/>
    <property type="evidence" value="ECO:0007669"/>
    <property type="project" value="GOC"/>
</dbReference>
<accession>A0A814ZV29</accession>